<dbReference type="STRING" id="454006.SAMN05421825_2499"/>
<organism evidence="2 3">
    <name type="scientific">Epilithonimonas hungarica</name>
    <dbReference type="NCBI Taxonomy" id="454006"/>
    <lineage>
        <taxon>Bacteria</taxon>
        <taxon>Pseudomonadati</taxon>
        <taxon>Bacteroidota</taxon>
        <taxon>Flavobacteriia</taxon>
        <taxon>Flavobacteriales</taxon>
        <taxon>Weeksellaceae</taxon>
        <taxon>Chryseobacterium group</taxon>
        <taxon>Epilithonimonas</taxon>
    </lineage>
</organism>
<evidence type="ECO:0000313" key="3">
    <source>
        <dbReference type="Proteomes" id="UP000199203"/>
    </source>
</evidence>
<reference evidence="3" key="1">
    <citation type="submission" date="2016-10" db="EMBL/GenBank/DDBJ databases">
        <authorList>
            <person name="Varghese N."/>
            <person name="Submissions S."/>
        </authorList>
    </citation>
    <scope>NUCLEOTIDE SEQUENCE [LARGE SCALE GENOMIC DNA]</scope>
    <source>
        <strain evidence="3">DSM 19684</strain>
    </source>
</reference>
<name>A0A1G7R0X7_9FLAO</name>
<accession>A0A1G7R0X7</accession>
<dbReference type="EMBL" id="FNBH01000003">
    <property type="protein sequence ID" value="SDG03600.1"/>
    <property type="molecule type" value="Genomic_DNA"/>
</dbReference>
<protein>
    <submittedName>
        <fullName evidence="2">Uncharacterized protein</fullName>
    </submittedName>
</protein>
<sequence>MEQNNFKKKLLPNEGSEFIWLTVFFGLLTLSIYYLDCYYYYQYCNYYYEYGYECECYCYYYYYYGCY</sequence>
<evidence type="ECO:0000256" key="1">
    <source>
        <dbReference type="SAM" id="Phobius"/>
    </source>
</evidence>
<keyword evidence="1" id="KW-0812">Transmembrane</keyword>
<keyword evidence="1" id="KW-0472">Membrane</keyword>
<feature type="transmembrane region" description="Helical" evidence="1">
    <location>
        <begin position="18"/>
        <end position="41"/>
    </location>
</feature>
<keyword evidence="3" id="KW-1185">Reference proteome</keyword>
<dbReference type="Proteomes" id="UP000199203">
    <property type="component" value="Unassembled WGS sequence"/>
</dbReference>
<proteinExistence type="predicted"/>
<keyword evidence="1" id="KW-1133">Transmembrane helix</keyword>
<gene>
    <name evidence="2" type="ORF">SAMN05421825_2499</name>
</gene>
<evidence type="ECO:0000313" key="2">
    <source>
        <dbReference type="EMBL" id="SDG03600.1"/>
    </source>
</evidence>
<dbReference type="AlphaFoldDB" id="A0A1G7R0X7"/>